<dbReference type="Pfam" id="PF22922">
    <property type="entry name" value="GAF_NLP"/>
    <property type="match status" value="1"/>
</dbReference>
<dbReference type="InterPro" id="IPR053793">
    <property type="entry name" value="PB1-like"/>
</dbReference>
<evidence type="ECO:0000313" key="10">
    <source>
        <dbReference type="EMBL" id="CAB61338.1"/>
    </source>
</evidence>
<feature type="region of interest" description="Disordered" evidence="6">
    <location>
        <begin position="749"/>
        <end position="770"/>
    </location>
</feature>
<dbReference type="PROSITE" id="PS51745">
    <property type="entry name" value="PB1"/>
    <property type="match status" value="1"/>
</dbReference>
<dbReference type="SUPFAM" id="SSF54277">
    <property type="entry name" value="CAD &amp; PB1 domains"/>
    <property type="match status" value="1"/>
</dbReference>
<dbReference type="CDD" id="cd06407">
    <property type="entry name" value="PB1_NLP"/>
    <property type="match status" value="1"/>
</dbReference>
<dbReference type="PANTHER" id="PTHR32002:SF46">
    <property type="entry name" value="PROTEIN NLP2"/>
    <property type="match status" value="1"/>
</dbReference>
<sequence>MEYGSLLVQQQQQQDCNSAYGSLSNLSSDCGSVTTAEADHHIIEELLVQGCWVEVSGVGVREGELQLQQDESSFVVGKRWWIGPAAAVAGSCNSSVKERLVIAVGYLKDYTRNSNVLIQIWVPLRRGILHDHDYHTNYLLSNNPPPQPEAAADHESVSLGFPMPAAPNSNLYSNVHVRFFRSHEYPRVQAQQYGSLALPVFERGTGTCLGVLEIVITNQTTINYNVSNALDQAVDFRSSQSFIPPAIKVYDELYQAAVNEIIEVMTSVCKTHNLPLALTWAPCIQQGKCGCGVSSENYMWCVSTVDSACFVGDLDILGFQEACSEYHLFRGQGIVGTAFTTSKPCFAIDITAFSKAEYPLAHHANMFGLHAAVAIPLRSVYTGSAADFVLEFFLPKDCHDSEEQKQLLNSLSMVVQQACRSLHVVLVEDEYTLPMPSHTSKEELEEEEITITNNHEQKLFVSPSSHESECSKESSWIAHMMEAQQKGKGVSVSLEYLEEPKEEFKVTTNWDSSTDHDQQAQVFSSDFGQMSSGFKASTVEGGDQESSYTFGSRRSSSGGRKSGEKRRTKAEKTISLQVLRQYFAGSLKDAAKSIGVCPTTLKRICRQHGITRWPSRKIKKVGHSLKKLQLVIDSVQGAEGAIQIGSFYASFPELSSSDFSASCRSDSSKKMHNYPDQNNTLYGHGDHGGVVTSLKSPPSACSQTFAGNQPCTIINNGDVLMTESPPVPEALLSRRDHCEEAELLNNASIQEDTKRFSRPKSQTLPPLSDSSGWNSLETGAFRVKATFADEKIRFSLQPIWGFSDLQLEIARRFNLNDVTNILLKYLDDDGEWVVLACDGDLEECKDIHRSSQSRTIRLSLFQASPLNLANTFRNSSPS</sequence>
<dbReference type="EMBL" id="AJ238956">
    <property type="protein sequence ID" value="CAB61338.1"/>
    <property type="molecule type" value="Genomic_DNA"/>
</dbReference>
<feature type="compositionally biased region" description="Polar residues" evidence="6">
    <location>
        <begin position="759"/>
        <end position="770"/>
    </location>
</feature>
<keyword evidence="2" id="KW-0805">Transcription regulation</keyword>
<dbReference type="GO" id="GO:0003677">
    <property type="term" value="F:DNA binding"/>
    <property type="evidence" value="ECO:0007669"/>
    <property type="project" value="UniProtKB-KW"/>
</dbReference>
<dbReference type="OrthoDB" id="6270329at2759"/>
<evidence type="ECO:0000256" key="4">
    <source>
        <dbReference type="ARBA" id="ARBA00023163"/>
    </source>
</evidence>
<evidence type="ECO:0000256" key="5">
    <source>
        <dbReference type="ARBA" id="ARBA00023242"/>
    </source>
</evidence>
<keyword evidence="4" id="KW-0804">Transcription</keyword>
<reference evidence="10" key="1">
    <citation type="journal article" date="1999" name="Nature">
        <title>A plant regulator controlling development of symbiotic root nodules.</title>
        <authorList>
            <person name="Schauser L."/>
            <person name="Roussis A."/>
            <person name="Stiller J."/>
            <person name="Stougaard J."/>
        </authorList>
    </citation>
    <scope>NUCLEOTIDE SEQUENCE</scope>
</reference>
<evidence type="ECO:0000256" key="6">
    <source>
        <dbReference type="SAM" id="MobiDB-lite"/>
    </source>
</evidence>
<keyword evidence="5" id="KW-0539">Nucleus</keyword>
<reference evidence="9" key="2">
    <citation type="journal article" date="2005" name="J. Mol. Evol.">
        <title>Evolution of NIN-like proteins in Arabidopsis, rice, and Lotus japonicus.</title>
        <authorList>
            <person name="Schauser L."/>
            <person name="Wieloch W."/>
            <person name="Stougaard J."/>
        </authorList>
    </citation>
    <scope>NUCLEOTIDE SEQUENCE</scope>
</reference>
<gene>
    <name evidence="10" type="primary">nin</name>
</gene>
<evidence type="ECO:0000259" key="7">
    <source>
        <dbReference type="PROSITE" id="PS51519"/>
    </source>
</evidence>
<dbReference type="SMART" id="SM00666">
    <property type="entry name" value="PB1"/>
    <property type="match status" value="1"/>
</dbReference>
<dbReference type="InterPro" id="IPR034891">
    <property type="entry name" value="PB1_NLP"/>
</dbReference>
<protein>
    <submittedName>
        <fullName evidence="10">Nodule inception protein</fullName>
    </submittedName>
</protein>
<dbReference type="AlphaFoldDB" id="Q9S7B1"/>
<dbReference type="GO" id="GO:0003700">
    <property type="term" value="F:DNA-binding transcription factor activity"/>
    <property type="evidence" value="ECO:0007669"/>
    <property type="project" value="InterPro"/>
</dbReference>
<dbReference type="Pfam" id="PF02042">
    <property type="entry name" value="RWP-RK"/>
    <property type="match status" value="1"/>
</dbReference>
<evidence type="ECO:0000256" key="2">
    <source>
        <dbReference type="ARBA" id="ARBA00023015"/>
    </source>
</evidence>
<dbReference type="PANTHER" id="PTHR32002">
    <property type="entry name" value="PROTEIN NLP8"/>
    <property type="match status" value="1"/>
</dbReference>
<name>Q9S7B1_LOTJA</name>
<keyword evidence="3" id="KW-0238">DNA-binding</keyword>
<feature type="domain" description="PB1" evidence="8">
    <location>
        <begin position="780"/>
        <end position="863"/>
    </location>
</feature>
<evidence type="ECO:0000313" key="9">
    <source>
        <dbReference type="EMBL" id="CAB61243.1"/>
    </source>
</evidence>
<dbReference type="InterPro" id="IPR055081">
    <property type="entry name" value="NLP1-9_GAF"/>
</dbReference>
<evidence type="ECO:0000256" key="1">
    <source>
        <dbReference type="ARBA" id="ARBA00011726"/>
    </source>
</evidence>
<comment type="subunit">
    <text evidence="1">Homodimers and heterodimers.</text>
</comment>
<feature type="domain" description="RWP-RK" evidence="7">
    <location>
        <begin position="560"/>
        <end position="641"/>
    </location>
</feature>
<dbReference type="InterPro" id="IPR000270">
    <property type="entry name" value="PB1_dom"/>
</dbReference>
<dbReference type="Gene3D" id="3.10.20.90">
    <property type="entry name" value="Phosphatidylinositol 3-kinase Catalytic Subunit, Chain A, domain 1"/>
    <property type="match status" value="1"/>
</dbReference>
<dbReference type="EMBL" id="AJ239041">
    <property type="protein sequence ID" value="CAB61243.1"/>
    <property type="molecule type" value="mRNA"/>
</dbReference>
<dbReference type="SMR" id="Q9S7B1"/>
<proteinExistence type="evidence at transcript level"/>
<dbReference type="Pfam" id="PF00564">
    <property type="entry name" value="PB1"/>
    <property type="match status" value="1"/>
</dbReference>
<dbReference type="OMA" id="FLIQIWV"/>
<evidence type="ECO:0000259" key="8">
    <source>
        <dbReference type="PROSITE" id="PS51745"/>
    </source>
</evidence>
<dbReference type="PROSITE" id="PS51519">
    <property type="entry name" value="RWP_RK"/>
    <property type="match status" value="1"/>
</dbReference>
<accession>Q9S7B1</accession>
<dbReference type="InterPro" id="IPR003035">
    <property type="entry name" value="RWP-RK_dom"/>
</dbReference>
<dbReference type="InterPro" id="IPR045012">
    <property type="entry name" value="NLP"/>
</dbReference>
<feature type="region of interest" description="Disordered" evidence="6">
    <location>
        <begin position="534"/>
        <end position="570"/>
    </location>
</feature>
<evidence type="ECO:0000256" key="3">
    <source>
        <dbReference type="ARBA" id="ARBA00023125"/>
    </source>
</evidence>
<organism evidence="10">
    <name type="scientific">Lotus japonicus</name>
    <name type="common">Lotus corniculatus var. japonicus</name>
    <dbReference type="NCBI Taxonomy" id="34305"/>
    <lineage>
        <taxon>Eukaryota</taxon>
        <taxon>Viridiplantae</taxon>
        <taxon>Streptophyta</taxon>
        <taxon>Embryophyta</taxon>
        <taxon>Tracheophyta</taxon>
        <taxon>Spermatophyta</taxon>
        <taxon>Magnoliopsida</taxon>
        <taxon>eudicotyledons</taxon>
        <taxon>Gunneridae</taxon>
        <taxon>Pentapetalae</taxon>
        <taxon>rosids</taxon>
        <taxon>fabids</taxon>
        <taxon>Fabales</taxon>
        <taxon>Fabaceae</taxon>
        <taxon>Papilionoideae</taxon>
        <taxon>50 kb inversion clade</taxon>
        <taxon>NPAAA clade</taxon>
        <taxon>Hologalegina</taxon>
        <taxon>robinioid clade</taxon>
        <taxon>Loteae</taxon>
        <taxon>Lotus</taxon>
    </lineage>
</organism>